<reference evidence="8" key="1">
    <citation type="submission" date="2025-08" db="UniProtKB">
        <authorList>
            <consortium name="RefSeq"/>
        </authorList>
    </citation>
    <scope>IDENTIFICATION</scope>
</reference>
<keyword evidence="7" id="KW-1185">Reference proteome</keyword>
<sequence length="1159" mass="132707">MLDETDVQAQIRKKTITLLRSVLTTYGKSGVPLHLLSHEYQETCLERLSFREMGYGTLEQFLRDIPDVCSLVRSDEGYFVVKGVASKEDAHIFKLVSGQKKPKKKSYSKKPVALKVYRNASNFKRAPPLPSTSSSFLSRRPVFVFDNVFRPPHYSTAHQNKVISRNSVQQVSSYIKNEFKSENNIQSPRLSPINLTTEEIGSLERKLKDLLCKRPNGLWLTRLKPEFKTHYNEDLQFDMKAVIEKHFLNFVDIQCPAPNREILYLKKKDSERVSESENLVVNISNTSSESKRNIFLKDKSSAFTATTSVFTAKKSSSSLKTSVSTAETASSVINELVLLEISGEVVDVYISHVSSLDCFYIHLADSTIGEFDTSMQVYYTKTHLLFAKAYVGKYYAVFSTEYKMWFRAKVLSLREQKHRSPLHICHVFYVDYGNDEEVIEGELRELNDEFKSLPMQAVHCTIHKINEKLRFVSEENINIFRRLTKDKKLKMKIESKDGSVYSVSLFDEDSNNLLSRLDSSSKDSVLHKSLSTQKPSITPSSIQAKWVEVPENEDYIDVTVNSVFSSNSVSVSMIGSEYSEKLGQLENEIFDFFQNTTDSHILSLQVGKFYAAYSGSTWKRVEILEIMRNECEVLLLDYGNKVTLPTAEVKNLPERFLVLPFQSIKCSLHNVQSCFDADILQYLSDACIDSALIAHIIERPVNKDIVIELYGSNADEENINRELVSRMKSDNQQPKVPEPGCQTVGYITHITLTGDFFIQIRGPGLERLQEIMMDINSHFSQKTSGSEILSRPSIGTICCAKYMNDGLWYRAKVTQEMTEDNKFEVEFVDYGNLAVISNFHIRKPKAVSEKVVSLPFQAIKCRVIGLSEKHFDEFEKINDFVKDLDYVMIETVQLSELPLVRILVPDGDNDLLDFVDWSIKMLTAEDEKTLIGESVISSQMDALNLNQKIDIKTELDQILNMIPNMQQNIFEGYVQAAENPYKFLVIPTSRWNDYKDMLINLLTLYENQKVEEGLQFKVGDLCAVYRSEDELWHRGIIKSTKMCQNFQNEEFVVCFPDVSLNMQITSKKDIRLLETQFKKVPFFAIECSLGDIEPISSEWWCKKTSEYFIDSVVFNSFQVEILSRDLNTLNVLLHGASENNKHYTVNQNLVLSGLARYKT</sequence>
<dbReference type="Pfam" id="PF12872">
    <property type="entry name" value="OST-HTH"/>
    <property type="match status" value="2"/>
</dbReference>
<dbReference type="InterPro" id="IPR050621">
    <property type="entry name" value="Tudor_domain_containing"/>
</dbReference>
<protein>
    <submittedName>
        <fullName evidence="8">Tudor domain-containing protein 7 isoform X2</fullName>
    </submittedName>
</protein>
<organism evidence="7 8">
    <name type="scientific">Hydra vulgaris</name>
    <name type="common">Hydra</name>
    <name type="synonym">Hydra attenuata</name>
    <dbReference type="NCBI Taxonomy" id="6087"/>
    <lineage>
        <taxon>Eukaryota</taxon>
        <taxon>Metazoa</taxon>
        <taxon>Cnidaria</taxon>
        <taxon>Hydrozoa</taxon>
        <taxon>Hydroidolina</taxon>
        <taxon>Anthoathecata</taxon>
        <taxon>Aplanulata</taxon>
        <taxon>Hydridae</taxon>
        <taxon>Hydra</taxon>
    </lineage>
</organism>
<feature type="domain" description="HTH OST-type" evidence="6">
    <location>
        <begin position="11"/>
        <end position="85"/>
    </location>
</feature>
<keyword evidence="4" id="KW-0221">Differentiation</keyword>
<evidence type="ECO:0000259" key="5">
    <source>
        <dbReference type="PROSITE" id="PS50304"/>
    </source>
</evidence>
<gene>
    <name evidence="8" type="primary">LOC101239559</name>
</gene>
<evidence type="ECO:0000259" key="6">
    <source>
        <dbReference type="PROSITE" id="PS51644"/>
    </source>
</evidence>
<dbReference type="PROSITE" id="PS50304">
    <property type="entry name" value="TUDOR"/>
    <property type="match status" value="4"/>
</dbReference>
<evidence type="ECO:0000256" key="2">
    <source>
        <dbReference type="ARBA" id="ARBA00022490"/>
    </source>
</evidence>
<dbReference type="Pfam" id="PF00567">
    <property type="entry name" value="TUDOR"/>
    <property type="match status" value="4"/>
</dbReference>
<accession>A0ABM4BR85</accession>
<dbReference type="PROSITE" id="PS51644">
    <property type="entry name" value="HTH_OST"/>
    <property type="match status" value="2"/>
</dbReference>
<evidence type="ECO:0000313" key="7">
    <source>
        <dbReference type="Proteomes" id="UP001652625"/>
    </source>
</evidence>
<evidence type="ECO:0000256" key="1">
    <source>
        <dbReference type="ARBA" id="ARBA00004496"/>
    </source>
</evidence>
<feature type="domain" description="Tudor" evidence="5">
    <location>
        <begin position="791"/>
        <end position="851"/>
    </location>
</feature>
<evidence type="ECO:0000313" key="8">
    <source>
        <dbReference type="RefSeq" id="XP_065651658.1"/>
    </source>
</evidence>
<name>A0ABM4BR85_HYDVU</name>
<dbReference type="InterPro" id="IPR025605">
    <property type="entry name" value="OST-HTH/LOTUS_dom"/>
</dbReference>
<feature type="domain" description="Tudor" evidence="5">
    <location>
        <begin position="603"/>
        <end position="659"/>
    </location>
</feature>
<evidence type="ECO:0000256" key="3">
    <source>
        <dbReference type="ARBA" id="ARBA00022737"/>
    </source>
</evidence>
<dbReference type="Proteomes" id="UP001652625">
    <property type="component" value="Chromosome 04"/>
</dbReference>
<dbReference type="Gene3D" id="2.40.50.90">
    <property type="match status" value="4"/>
</dbReference>
<feature type="domain" description="Tudor" evidence="5">
    <location>
        <begin position="388"/>
        <end position="453"/>
    </location>
</feature>
<dbReference type="InterPro" id="IPR002999">
    <property type="entry name" value="Tudor"/>
</dbReference>
<dbReference type="RefSeq" id="XP_065651658.1">
    <property type="nucleotide sequence ID" value="XM_065795586.1"/>
</dbReference>
<dbReference type="InterPro" id="IPR041966">
    <property type="entry name" value="LOTUS-like"/>
</dbReference>
<evidence type="ECO:0000256" key="4">
    <source>
        <dbReference type="ARBA" id="ARBA00022871"/>
    </source>
</evidence>
<proteinExistence type="predicted"/>
<dbReference type="SUPFAM" id="SSF63748">
    <property type="entry name" value="Tudor/PWWP/MBT"/>
    <property type="match status" value="4"/>
</dbReference>
<feature type="domain" description="Tudor" evidence="5">
    <location>
        <begin position="1015"/>
        <end position="1079"/>
    </location>
</feature>
<comment type="subcellular location">
    <subcellularLocation>
        <location evidence="1">Cytoplasm</location>
    </subcellularLocation>
</comment>
<dbReference type="SMART" id="SM00333">
    <property type="entry name" value="TUDOR"/>
    <property type="match status" value="4"/>
</dbReference>
<dbReference type="Gene3D" id="2.30.30.140">
    <property type="match status" value="4"/>
</dbReference>
<keyword evidence="3" id="KW-0677">Repeat</keyword>
<dbReference type="GeneID" id="101239559"/>
<dbReference type="PANTHER" id="PTHR22948:SF29">
    <property type="entry name" value="FI02030P-RELATED"/>
    <property type="match status" value="1"/>
</dbReference>
<dbReference type="Gene3D" id="3.30.420.610">
    <property type="entry name" value="LOTUS domain-like"/>
    <property type="match status" value="2"/>
</dbReference>
<keyword evidence="4" id="KW-0744">Spermatogenesis</keyword>
<dbReference type="InterPro" id="IPR035437">
    <property type="entry name" value="SNase_OB-fold_sf"/>
</dbReference>
<keyword evidence="2" id="KW-0963">Cytoplasm</keyword>
<dbReference type="CDD" id="cd20379">
    <property type="entry name" value="Tudor_dTUD-like"/>
    <property type="match status" value="1"/>
</dbReference>
<dbReference type="PANTHER" id="PTHR22948">
    <property type="entry name" value="TUDOR DOMAIN CONTAINING PROTEIN"/>
    <property type="match status" value="1"/>
</dbReference>
<feature type="domain" description="HTH OST-type" evidence="6">
    <location>
        <begin position="199"/>
        <end position="267"/>
    </location>
</feature>